<dbReference type="EMBL" id="CP133613">
    <property type="protein sequence ID" value="WMV15951.1"/>
    <property type="molecule type" value="Genomic_DNA"/>
</dbReference>
<dbReference type="Pfam" id="PF00891">
    <property type="entry name" value="Methyltransf_2"/>
    <property type="match status" value="2"/>
</dbReference>
<proteinExistence type="inferred from homology"/>
<comment type="catalytic activity">
    <reaction evidence="12">
        <text>rhamnetin + S-adenosyl-L-methionine = 7,4'-O-dimethylquercetin + S-adenosyl-L-homocysteine + H(+)</text>
        <dbReference type="Rhea" id="RHEA:74731"/>
        <dbReference type="ChEBI" id="CHEBI:15378"/>
        <dbReference type="ChEBI" id="CHEBI:57856"/>
        <dbReference type="ChEBI" id="CHEBI:59789"/>
        <dbReference type="ChEBI" id="CHEBI:192706"/>
        <dbReference type="ChEBI" id="CHEBI:194068"/>
    </reaction>
    <physiologicalReaction direction="left-to-right" evidence="12">
        <dbReference type="Rhea" id="RHEA:74732"/>
    </physiologicalReaction>
</comment>
<dbReference type="PANTHER" id="PTHR11746">
    <property type="entry name" value="O-METHYLTRANSFERASE"/>
    <property type="match status" value="1"/>
</dbReference>
<evidence type="ECO:0000256" key="12">
    <source>
        <dbReference type="ARBA" id="ARBA00052350"/>
    </source>
</evidence>
<dbReference type="AlphaFoldDB" id="A0AAF0TEC9"/>
<name>A0AAF0TEC9_SOLVR</name>
<comment type="catalytic activity">
    <reaction evidence="7">
        <text>3',4',5,7-tetrahydroxy-3-methoxyflavone + S-adenosyl-L-methionine = 3',4',5-trihydroxy-3,7-dimethoxyflavone + S-adenosyl-L-homocysteine + H(+)</text>
        <dbReference type="Rhea" id="RHEA:16181"/>
        <dbReference type="ChEBI" id="CHEBI:15378"/>
        <dbReference type="ChEBI" id="CHEBI:57856"/>
        <dbReference type="ChEBI" id="CHEBI:57928"/>
        <dbReference type="ChEBI" id="CHEBI:59789"/>
        <dbReference type="ChEBI" id="CHEBI:77710"/>
        <dbReference type="EC" id="2.1.1.82"/>
    </reaction>
    <physiologicalReaction direction="left-to-right" evidence="7">
        <dbReference type="Rhea" id="RHEA:16182"/>
    </physiologicalReaction>
</comment>
<dbReference type="EC" id="2.1.1.82" evidence="16"/>
<gene>
    <name evidence="29" type="ORF">MTR67_009336</name>
</gene>
<dbReference type="CDD" id="cd02440">
    <property type="entry name" value="AdoMet_MTases"/>
    <property type="match status" value="1"/>
</dbReference>
<keyword evidence="3" id="KW-0949">S-adenosyl-L-methionine</keyword>
<dbReference type="Gene3D" id="3.40.50.150">
    <property type="entry name" value="Vaccinia Virus protein VP39"/>
    <property type="match status" value="2"/>
</dbReference>
<comment type="catalytic activity">
    <reaction evidence="14">
        <text>myricetin + S-adenosyl-L-methionine = 7-O-methylmyricetin + S-adenosyl-L-homocysteine + H(+)</text>
        <dbReference type="Rhea" id="RHEA:74719"/>
        <dbReference type="ChEBI" id="CHEBI:15378"/>
        <dbReference type="ChEBI" id="CHEBI:57856"/>
        <dbReference type="ChEBI" id="CHEBI:58395"/>
        <dbReference type="ChEBI" id="CHEBI:59789"/>
        <dbReference type="ChEBI" id="CHEBI:194065"/>
    </reaction>
    <physiologicalReaction direction="left-to-right" evidence="14">
        <dbReference type="Rhea" id="RHEA:74720"/>
    </physiologicalReaction>
</comment>
<evidence type="ECO:0000256" key="3">
    <source>
        <dbReference type="ARBA" id="ARBA00022691"/>
    </source>
</evidence>
<protein>
    <recommendedName>
        <fullName evidence="17">Myricetin 7/4'-O-methyltransferase 2</fullName>
        <ecNumber evidence="15">2.1.1.155</ecNumber>
        <ecNumber evidence="16">2.1.1.82</ecNumber>
    </recommendedName>
    <alternativeName>
        <fullName evidence="19">3',4',5'-trimethyl myricetin 7-O-methyltransferase</fullName>
    </alternativeName>
    <alternativeName>
        <fullName evidence="21">3',5'-dimethyl myricetin 7-O-methyltransferase</fullName>
    </alternativeName>
    <alternativeName>
        <fullName evidence="24">3'-methyl quercetin 4'-O-methyltransferase</fullName>
    </alternativeName>
    <alternativeName>
        <fullName evidence="23">3-methyl quercetin 7-O-methyltransferase</fullName>
    </alternativeName>
    <alternativeName>
        <fullName evidence="25">4'-methyl kaempferol 7-O-methyltransferase</fullName>
    </alternativeName>
    <alternativeName>
        <fullName evidence="26">7-methyl quercetin 4'-O-methyltransferase</fullName>
    </alternativeName>
    <alternativeName>
        <fullName evidence="22">Kaempferol 4'-O-methyltransferase</fullName>
    </alternativeName>
    <alternativeName>
        <fullName evidence="18">Myricetin 7-O-methyltransferase</fullName>
    </alternativeName>
    <alternativeName>
        <fullName evidence="20">Quercetin 7-O-methyltransferase</fullName>
    </alternativeName>
</protein>
<dbReference type="Gene3D" id="1.10.10.10">
    <property type="entry name" value="Winged helix-like DNA-binding domain superfamily/Winged helix DNA-binding domain"/>
    <property type="match status" value="2"/>
</dbReference>
<evidence type="ECO:0000256" key="4">
    <source>
        <dbReference type="ARBA" id="ARBA00034479"/>
    </source>
</evidence>
<evidence type="ECO:0000256" key="19">
    <source>
        <dbReference type="ARBA" id="ARBA00076529"/>
    </source>
</evidence>
<sequence>MVLGCAIQLGIPDVIHSHKQPMTLSQLVSELKLPPAKSDAIHRLMRLLVYSGFFATTNTILLDENQQGYYLTPSKLLLKSEIPNLSPYVRAIVSVNPWQSLGDWFLGNETTPFETAHGAPMWEFFHQNLRFNNVFNEAMASDSQIMCLVVKDCKEVFLDMDSLVDVGGGTEIIANTILAAFPHLKCTVLDLPHVVANMPDTQNLKYVGEKDISEILQMASEMFQAQAHIYKHALSYANCMVLSCAIQLGIPDVIHSHKQPMTLSQLVSQLKLPPAKSDAIYRVMRLLVYSGFFATREFLDENSESQQAYVLTPSSKLLLKSEIPNLSPFVRAMADPVMVNPWQSLGDWILGNETTPFETAHGAPMWQFCDQNPRFNNVFNEAMASDSQMMCLVAKDCKQVFQDMNSLVDVGGGTGVIAKAILAAFPHLKCTVLDLPQVVANMPDTDNLKYVGGDMFHSIPSADAILFKHVMHNWSDEDCVKILKKCREAIKDNKKNEGKVVIIDIVLDRDEDEDEANMTEVKLIYDVAMIVLLTGRERTEKEWKKLFLEAGFMTYKITPLFGIRSLIEIFP</sequence>
<feature type="domain" description="O-methyltransferase C-terminal" evidence="27">
    <location>
        <begin position="342"/>
        <end position="552"/>
    </location>
</feature>
<evidence type="ECO:0000256" key="7">
    <source>
        <dbReference type="ARBA" id="ARBA00050798"/>
    </source>
</evidence>
<dbReference type="GO" id="GO:0032259">
    <property type="term" value="P:methylation"/>
    <property type="evidence" value="ECO:0007669"/>
    <property type="project" value="UniProtKB-KW"/>
</dbReference>
<dbReference type="EC" id="2.1.1.155" evidence="15"/>
<evidence type="ECO:0000256" key="21">
    <source>
        <dbReference type="ARBA" id="ARBA00077867"/>
    </source>
</evidence>
<evidence type="ECO:0000256" key="17">
    <source>
        <dbReference type="ARBA" id="ARBA00071832"/>
    </source>
</evidence>
<comment type="similarity">
    <text evidence="5">Belongs to the class I-like SAM-binding methyltransferase superfamily. Cation-independent O-methyltransferase family. COMT subfamily.</text>
</comment>
<dbReference type="Pfam" id="PF08100">
    <property type="entry name" value="Dimerisation"/>
    <property type="match status" value="2"/>
</dbReference>
<dbReference type="GO" id="GO:0030757">
    <property type="term" value="F:3-methylquercitin 7-O-methyltransferase activity"/>
    <property type="evidence" value="ECO:0007669"/>
    <property type="project" value="UniProtKB-EC"/>
</dbReference>
<dbReference type="InterPro" id="IPR001077">
    <property type="entry name" value="COMT_C"/>
</dbReference>
<comment type="pathway">
    <text evidence="4">Flavonoid metabolism.</text>
</comment>
<evidence type="ECO:0000256" key="5">
    <source>
        <dbReference type="ARBA" id="ARBA00034481"/>
    </source>
</evidence>
<dbReference type="SUPFAM" id="SSF46785">
    <property type="entry name" value="Winged helix' DNA-binding domain"/>
    <property type="match status" value="2"/>
</dbReference>
<evidence type="ECO:0000313" key="29">
    <source>
        <dbReference type="EMBL" id="WMV15951.1"/>
    </source>
</evidence>
<dbReference type="SUPFAM" id="SSF53335">
    <property type="entry name" value="S-adenosyl-L-methionine-dependent methyltransferases"/>
    <property type="match status" value="2"/>
</dbReference>
<dbReference type="InterPro" id="IPR036388">
    <property type="entry name" value="WH-like_DNA-bd_sf"/>
</dbReference>
<evidence type="ECO:0000256" key="25">
    <source>
        <dbReference type="ARBA" id="ARBA00081857"/>
    </source>
</evidence>
<dbReference type="Proteomes" id="UP001234989">
    <property type="component" value="Chromosome 2"/>
</dbReference>
<evidence type="ECO:0000256" key="10">
    <source>
        <dbReference type="ARBA" id="ARBA00051617"/>
    </source>
</evidence>
<evidence type="ECO:0000259" key="28">
    <source>
        <dbReference type="Pfam" id="PF08100"/>
    </source>
</evidence>
<dbReference type="InterPro" id="IPR036390">
    <property type="entry name" value="WH_DNA-bd_sf"/>
</dbReference>
<reference evidence="29" key="1">
    <citation type="submission" date="2023-08" db="EMBL/GenBank/DDBJ databases">
        <title>A de novo genome assembly of Solanum verrucosum Schlechtendal, a Mexican diploid species geographically isolated from the other diploid A-genome species in potato relatives.</title>
        <authorList>
            <person name="Hosaka K."/>
        </authorList>
    </citation>
    <scope>NUCLEOTIDE SEQUENCE</scope>
    <source>
        <tissue evidence="29">Young leaves</tissue>
    </source>
</reference>
<dbReference type="InterPro" id="IPR016461">
    <property type="entry name" value="COMT-like"/>
</dbReference>
<keyword evidence="30" id="KW-1185">Reference proteome</keyword>
<organism evidence="29 30">
    <name type="scientific">Solanum verrucosum</name>
    <dbReference type="NCBI Taxonomy" id="315347"/>
    <lineage>
        <taxon>Eukaryota</taxon>
        <taxon>Viridiplantae</taxon>
        <taxon>Streptophyta</taxon>
        <taxon>Embryophyta</taxon>
        <taxon>Tracheophyta</taxon>
        <taxon>Spermatophyta</taxon>
        <taxon>Magnoliopsida</taxon>
        <taxon>eudicotyledons</taxon>
        <taxon>Gunneridae</taxon>
        <taxon>Pentapetalae</taxon>
        <taxon>asterids</taxon>
        <taxon>lamiids</taxon>
        <taxon>Solanales</taxon>
        <taxon>Solanaceae</taxon>
        <taxon>Solanoideae</taxon>
        <taxon>Solaneae</taxon>
        <taxon>Solanum</taxon>
    </lineage>
</organism>
<accession>A0AAF0TEC9</accession>
<comment type="catalytic activity">
    <reaction evidence="9">
        <text>kaempferide + S-adenosyl-L-methionine = 7,4'-O-dimethylkaempferol + S-adenosyl-L-homocysteine + H(+)</text>
        <dbReference type="Rhea" id="RHEA:74775"/>
        <dbReference type="ChEBI" id="CHEBI:15378"/>
        <dbReference type="ChEBI" id="CHEBI:57856"/>
        <dbReference type="ChEBI" id="CHEBI:58925"/>
        <dbReference type="ChEBI" id="CHEBI:59789"/>
        <dbReference type="ChEBI" id="CHEBI:194067"/>
    </reaction>
    <physiologicalReaction direction="left-to-right" evidence="9">
        <dbReference type="Rhea" id="RHEA:74776"/>
    </physiologicalReaction>
</comment>
<dbReference type="PROSITE" id="PS51683">
    <property type="entry name" value="SAM_OMT_II"/>
    <property type="match status" value="2"/>
</dbReference>
<evidence type="ECO:0000259" key="27">
    <source>
        <dbReference type="Pfam" id="PF00891"/>
    </source>
</evidence>
<evidence type="ECO:0000256" key="15">
    <source>
        <dbReference type="ARBA" id="ARBA00066353"/>
    </source>
</evidence>
<evidence type="ECO:0000256" key="2">
    <source>
        <dbReference type="ARBA" id="ARBA00022679"/>
    </source>
</evidence>
<evidence type="ECO:0000256" key="8">
    <source>
        <dbReference type="ARBA" id="ARBA00050865"/>
    </source>
</evidence>
<feature type="domain" description="O-methyltransferase dimerisation" evidence="28">
    <location>
        <begin position="231"/>
        <end position="321"/>
    </location>
</feature>
<evidence type="ECO:0000256" key="16">
    <source>
        <dbReference type="ARBA" id="ARBA00066892"/>
    </source>
</evidence>
<feature type="domain" description="O-methyltransferase dimerisation" evidence="28">
    <location>
        <begin position="1"/>
        <end position="78"/>
    </location>
</feature>
<comment type="catalytic activity">
    <reaction evidence="6">
        <text>syringetin + S-adenosyl-L-methionine = 7,3',5'-O-trimethylmyricetin + S-adenosyl-L-homocysteine + H(+)</text>
        <dbReference type="Rhea" id="RHEA:74735"/>
        <dbReference type="ChEBI" id="CHEBI:15378"/>
        <dbReference type="ChEBI" id="CHEBI:57856"/>
        <dbReference type="ChEBI" id="CHEBI:58412"/>
        <dbReference type="ChEBI" id="CHEBI:59789"/>
        <dbReference type="ChEBI" id="CHEBI:194069"/>
    </reaction>
    <physiologicalReaction direction="left-to-right" evidence="6">
        <dbReference type="Rhea" id="RHEA:74736"/>
    </physiologicalReaction>
</comment>
<evidence type="ECO:0000256" key="22">
    <source>
        <dbReference type="ARBA" id="ARBA00079780"/>
    </source>
</evidence>
<feature type="domain" description="O-methyltransferase C-terminal" evidence="27">
    <location>
        <begin position="98"/>
        <end position="201"/>
    </location>
</feature>
<dbReference type="FunFam" id="3.40.50.150:FF:000057">
    <property type="entry name" value="O-methyltransferase ZRP4"/>
    <property type="match status" value="1"/>
</dbReference>
<evidence type="ECO:0000256" key="11">
    <source>
        <dbReference type="ARBA" id="ARBA00051832"/>
    </source>
</evidence>
<dbReference type="GO" id="GO:0046983">
    <property type="term" value="F:protein dimerization activity"/>
    <property type="evidence" value="ECO:0007669"/>
    <property type="project" value="InterPro"/>
</dbReference>
<evidence type="ECO:0000256" key="13">
    <source>
        <dbReference type="ARBA" id="ARBA00052645"/>
    </source>
</evidence>
<comment type="catalytic activity">
    <reaction evidence="13">
        <text>kaempferol + S-adenosyl-L-methionine = kaempferide + S-adenosyl-L-homocysteine + H(+)</text>
        <dbReference type="Rhea" id="RHEA:15105"/>
        <dbReference type="ChEBI" id="CHEBI:15378"/>
        <dbReference type="ChEBI" id="CHEBI:57856"/>
        <dbReference type="ChEBI" id="CHEBI:58573"/>
        <dbReference type="ChEBI" id="CHEBI:58925"/>
        <dbReference type="ChEBI" id="CHEBI:59789"/>
        <dbReference type="EC" id="2.1.1.155"/>
    </reaction>
    <physiologicalReaction direction="left-to-right" evidence="13">
        <dbReference type="Rhea" id="RHEA:15106"/>
    </physiologicalReaction>
</comment>
<dbReference type="GO" id="GO:0009813">
    <property type="term" value="P:flavonoid biosynthetic process"/>
    <property type="evidence" value="ECO:0007669"/>
    <property type="project" value="UniProtKB-ARBA"/>
</dbReference>
<dbReference type="GO" id="GO:0033803">
    <property type="term" value="F:kaempferol 4'-O-methyltransferase activity"/>
    <property type="evidence" value="ECO:0007669"/>
    <property type="project" value="UniProtKB-EC"/>
</dbReference>
<evidence type="ECO:0000256" key="14">
    <source>
        <dbReference type="ARBA" id="ARBA00052954"/>
    </source>
</evidence>
<evidence type="ECO:0000313" key="30">
    <source>
        <dbReference type="Proteomes" id="UP001234989"/>
    </source>
</evidence>
<evidence type="ECO:0000256" key="24">
    <source>
        <dbReference type="ARBA" id="ARBA00081707"/>
    </source>
</evidence>
<dbReference type="InterPro" id="IPR012967">
    <property type="entry name" value="COMT_dimerisation"/>
</dbReference>
<comment type="catalytic activity">
    <reaction evidence="10">
        <text>3',4',5'-O-trimethylmyricetin + S-adenosyl-L-methionine = 7,3',4',5'-O-tetramethylmyricetin + S-adenosyl-L-homocysteine</text>
        <dbReference type="Rhea" id="RHEA:74739"/>
        <dbReference type="ChEBI" id="CHEBI:57856"/>
        <dbReference type="ChEBI" id="CHEBI:59789"/>
        <dbReference type="ChEBI" id="CHEBI:194070"/>
        <dbReference type="ChEBI" id="CHEBI:194071"/>
    </reaction>
    <physiologicalReaction direction="left-to-right" evidence="10">
        <dbReference type="Rhea" id="RHEA:74740"/>
    </physiologicalReaction>
</comment>
<comment type="catalytic activity">
    <reaction evidence="11">
        <text>quercetin + S-adenosyl-L-methionine = rhamnetin + S-adenosyl-L-homocysteine + H(+)</text>
        <dbReference type="Rhea" id="RHEA:73115"/>
        <dbReference type="ChEBI" id="CHEBI:15378"/>
        <dbReference type="ChEBI" id="CHEBI:57694"/>
        <dbReference type="ChEBI" id="CHEBI:57856"/>
        <dbReference type="ChEBI" id="CHEBI:59789"/>
        <dbReference type="ChEBI" id="CHEBI:192706"/>
    </reaction>
    <physiologicalReaction direction="left-to-right" evidence="11">
        <dbReference type="Rhea" id="RHEA:73116"/>
    </physiologicalReaction>
</comment>
<evidence type="ECO:0000256" key="23">
    <source>
        <dbReference type="ARBA" id="ARBA00081209"/>
    </source>
</evidence>
<dbReference type="FunFam" id="1.10.10.10:FF:000213">
    <property type="entry name" value="Coniferyl alcohol 9-O-methyltransferase"/>
    <property type="match status" value="1"/>
</dbReference>
<evidence type="ECO:0000256" key="9">
    <source>
        <dbReference type="ARBA" id="ARBA00050947"/>
    </source>
</evidence>
<evidence type="ECO:0000256" key="1">
    <source>
        <dbReference type="ARBA" id="ARBA00022603"/>
    </source>
</evidence>
<keyword evidence="1" id="KW-0489">Methyltransferase</keyword>
<evidence type="ECO:0000256" key="26">
    <source>
        <dbReference type="ARBA" id="ARBA00082343"/>
    </source>
</evidence>
<evidence type="ECO:0000256" key="6">
    <source>
        <dbReference type="ARBA" id="ARBA00050300"/>
    </source>
</evidence>
<evidence type="ECO:0000256" key="18">
    <source>
        <dbReference type="ARBA" id="ARBA00075037"/>
    </source>
</evidence>
<dbReference type="InterPro" id="IPR029063">
    <property type="entry name" value="SAM-dependent_MTases_sf"/>
</dbReference>
<evidence type="ECO:0000256" key="20">
    <source>
        <dbReference type="ARBA" id="ARBA00077083"/>
    </source>
</evidence>
<keyword evidence="2" id="KW-0808">Transferase</keyword>
<comment type="catalytic activity">
    <reaction evidence="8">
        <text>isorhamnetin + S-adenosyl-L-methionine = 3',4'-O-dimethylquercetin + S-adenosyl-L-homocysteine + 2 H(+)</text>
        <dbReference type="Rhea" id="RHEA:74723"/>
        <dbReference type="ChEBI" id="CHEBI:15378"/>
        <dbReference type="ChEBI" id="CHEBI:57856"/>
        <dbReference type="ChEBI" id="CHEBI:59789"/>
        <dbReference type="ChEBI" id="CHEBI:144055"/>
        <dbReference type="ChEBI" id="CHEBI:194064"/>
    </reaction>
    <physiologicalReaction direction="left-to-right" evidence="8">
        <dbReference type="Rhea" id="RHEA:74724"/>
    </physiologicalReaction>
</comment>